<evidence type="ECO:0000256" key="4">
    <source>
        <dbReference type="ARBA" id="ARBA00022705"/>
    </source>
</evidence>
<evidence type="ECO:0000313" key="13">
    <source>
        <dbReference type="EMBL" id="MFD2912826.1"/>
    </source>
</evidence>
<evidence type="ECO:0000256" key="6">
    <source>
        <dbReference type="ARBA" id="ARBA00022763"/>
    </source>
</evidence>
<evidence type="ECO:0000313" key="14">
    <source>
        <dbReference type="Proteomes" id="UP001597561"/>
    </source>
</evidence>
<dbReference type="PANTHER" id="PTHR47707:SF1">
    <property type="entry name" value="NUDIX HYDROLASE FAMILY PROTEIN"/>
    <property type="match status" value="1"/>
</dbReference>
<dbReference type="EC" id="3.6.1.55" evidence="11"/>
<evidence type="ECO:0000256" key="11">
    <source>
        <dbReference type="ARBA" id="ARBA00038905"/>
    </source>
</evidence>
<dbReference type="RefSeq" id="WP_204730921.1">
    <property type="nucleotide sequence ID" value="NZ_JAFBDK010000029.1"/>
</dbReference>
<comment type="cofactor">
    <cofactor evidence="1">
        <name>Mg(2+)</name>
        <dbReference type="ChEBI" id="CHEBI:18420"/>
    </cofactor>
</comment>
<dbReference type="InterPro" id="IPR015797">
    <property type="entry name" value="NUDIX_hydrolase-like_dom_sf"/>
</dbReference>
<organism evidence="13 14">
    <name type="scientific">Jeotgalibacillus terrae</name>
    <dbReference type="NCBI Taxonomy" id="587735"/>
    <lineage>
        <taxon>Bacteria</taxon>
        <taxon>Bacillati</taxon>
        <taxon>Bacillota</taxon>
        <taxon>Bacilli</taxon>
        <taxon>Bacillales</taxon>
        <taxon>Caryophanaceae</taxon>
        <taxon>Jeotgalibacillus</taxon>
    </lineage>
</organism>
<reference evidence="14" key="1">
    <citation type="journal article" date="2019" name="Int. J. Syst. Evol. Microbiol.">
        <title>The Global Catalogue of Microorganisms (GCM) 10K type strain sequencing project: providing services to taxonomists for standard genome sequencing and annotation.</title>
        <authorList>
            <consortium name="The Broad Institute Genomics Platform"/>
            <consortium name="The Broad Institute Genome Sequencing Center for Infectious Disease"/>
            <person name="Wu L."/>
            <person name="Ma J."/>
        </authorList>
    </citation>
    <scope>NUCLEOTIDE SEQUENCE [LARGE SCALE GENOMIC DNA]</scope>
    <source>
        <strain evidence="14">KCTC 13528</strain>
    </source>
</reference>
<proteinExistence type="inferred from homology"/>
<keyword evidence="8" id="KW-0460">Magnesium</keyword>
<keyword evidence="14" id="KW-1185">Reference proteome</keyword>
<dbReference type="InterPro" id="IPR000086">
    <property type="entry name" value="NUDIX_hydrolase_dom"/>
</dbReference>
<name>A0ABW5ZKL2_9BACL</name>
<protein>
    <recommendedName>
        <fullName evidence="11">8-oxo-dGTP diphosphatase</fullName>
        <ecNumber evidence="11">3.6.1.55</ecNumber>
    </recommendedName>
</protein>
<evidence type="ECO:0000256" key="8">
    <source>
        <dbReference type="ARBA" id="ARBA00022842"/>
    </source>
</evidence>
<gene>
    <name evidence="13" type="ORF">ACFS5P_13135</name>
</gene>
<dbReference type="PRINTS" id="PR00502">
    <property type="entry name" value="NUDIXFAMILY"/>
</dbReference>
<dbReference type="InterPro" id="IPR047127">
    <property type="entry name" value="MutT-like"/>
</dbReference>
<sequence>MKKKVKVVAAVIENEKSEILCALRAHNMAIPNMWEFPGGKVEEGENLQEALEREIAEELECEIKAYDIINENIHEYDSFIIELISLKAELVEGTPVATEHAKLIWMPRENLDSLIWAPADIPAVKDVMNQIKV</sequence>
<comment type="similarity">
    <text evidence="2">Belongs to the Nudix hydrolase family.</text>
</comment>
<dbReference type="EMBL" id="JBHUPG010000023">
    <property type="protein sequence ID" value="MFD2912826.1"/>
    <property type="molecule type" value="Genomic_DNA"/>
</dbReference>
<evidence type="ECO:0000256" key="5">
    <source>
        <dbReference type="ARBA" id="ARBA00022723"/>
    </source>
</evidence>
<dbReference type="CDD" id="cd03425">
    <property type="entry name" value="NUDIX_MutT_NudA_like"/>
    <property type="match status" value="1"/>
</dbReference>
<dbReference type="PROSITE" id="PS51462">
    <property type="entry name" value="NUDIX"/>
    <property type="match status" value="1"/>
</dbReference>
<comment type="caution">
    <text evidence="13">The sequence shown here is derived from an EMBL/GenBank/DDBJ whole genome shotgun (WGS) entry which is preliminary data.</text>
</comment>
<keyword evidence="4" id="KW-0235">DNA replication</keyword>
<dbReference type="InterPro" id="IPR020476">
    <property type="entry name" value="Nudix_hydrolase"/>
</dbReference>
<feature type="domain" description="Nudix hydrolase" evidence="12">
    <location>
        <begin position="3"/>
        <end position="128"/>
    </location>
</feature>
<dbReference type="Pfam" id="PF00293">
    <property type="entry name" value="NUDIX"/>
    <property type="match status" value="1"/>
</dbReference>
<evidence type="ECO:0000256" key="9">
    <source>
        <dbReference type="ARBA" id="ARBA00023204"/>
    </source>
</evidence>
<dbReference type="Proteomes" id="UP001597561">
    <property type="component" value="Unassembled WGS sequence"/>
</dbReference>
<dbReference type="GO" id="GO:0016787">
    <property type="term" value="F:hydrolase activity"/>
    <property type="evidence" value="ECO:0007669"/>
    <property type="project" value="UniProtKB-KW"/>
</dbReference>
<comment type="catalytic activity">
    <reaction evidence="10">
        <text>8-oxo-dGTP + H2O = 8-oxo-dGMP + diphosphate + H(+)</text>
        <dbReference type="Rhea" id="RHEA:31575"/>
        <dbReference type="ChEBI" id="CHEBI:15377"/>
        <dbReference type="ChEBI" id="CHEBI:15378"/>
        <dbReference type="ChEBI" id="CHEBI:33019"/>
        <dbReference type="ChEBI" id="CHEBI:63224"/>
        <dbReference type="ChEBI" id="CHEBI:77896"/>
        <dbReference type="EC" id="3.6.1.55"/>
    </reaction>
</comment>
<keyword evidence="3" id="KW-0515">Mutator protein</keyword>
<evidence type="ECO:0000256" key="3">
    <source>
        <dbReference type="ARBA" id="ARBA00022457"/>
    </source>
</evidence>
<dbReference type="Gene3D" id="3.90.79.10">
    <property type="entry name" value="Nucleoside Triphosphate Pyrophosphohydrolase"/>
    <property type="match status" value="1"/>
</dbReference>
<evidence type="ECO:0000256" key="1">
    <source>
        <dbReference type="ARBA" id="ARBA00001946"/>
    </source>
</evidence>
<dbReference type="PANTHER" id="PTHR47707">
    <property type="entry name" value="8-OXO-DGTP DIPHOSPHATASE"/>
    <property type="match status" value="1"/>
</dbReference>
<evidence type="ECO:0000256" key="7">
    <source>
        <dbReference type="ARBA" id="ARBA00022801"/>
    </source>
</evidence>
<keyword evidence="5" id="KW-0479">Metal-binding</keyword>
<evidence type="ECO:0000256" key="10">
    <source>
        <dbReference type="ARBA" id="ARBA00035861"/>
    </source>
</evidence>
<evidence type="ECO:0000259" key="12">
    <source>
        <dbReference type="PROSITE" id="PS51462"/>
    </source>
</evidence>
<keyword evidence="7 13" id="KW-0378">Hydrolase</keyword>
<keyword evidence="6" id="KW-0227">DNA damage</keyword>
<evidence type="ECO:0000256" key="2">
    <source>
        <dbReference type="ARBA" id="ARBA00005582"/>
    </source>
</evidence>
<dbReference type="SUPFAM" id="SSF55811">
    <property type="entry name" value="Nudix"/>
    <property type="match status" value="1"/>
</dbReference>
<keyword evidence="9" id="KW-0234">DNA repair</keyword>
<accession>A0ABW5ZKL2</accession>